<dbReference type="Pfam" id="PF00728">
    <property type="entry name" value="Glyco_hydro_20"/>
    <property type="match status" value="1"/>
</dbReference>
<evidence type="ECO:0000259" key="17">
    <source>
        <dbReference type="Pfam" id="PF14845"/>
    </source>
</evidence>
<dbReference type="Gene3D" id="3.30.379.10">
    <property type="entry name" value="Chitobiase/beta-hexosaminidase domain 2-like"/>
    <property type="match status" value="1"/>
</dbReference>
<evidence type="ECO:0000256" key="10">
    <source>
        <dbReference type="ARBA" id="ARBA00023004"/>
    </source>
</evidence>
<evidence type="ECO:0000256" key="8">
    <source>
        <dbReference type="ARBA" id="ARBA00022801"/>
    </source>
</evidence>
<dbReference type="PANTHER" id="PTHR24287:SF5">
    <property type="entry name" value="P450, PUTATIVE (EUROFUNG)-RELATED"/>
    <property type="match status" value="1"/>
</dbReference>
<evidence type="ECO:0000256" key="12">
    <source>
        <dbReference type="ARBA" id="ARBA00023180"/>
    </source>
</evidence>
<comment type="catalytic activity">
    <reaction evidence="1">
        <text>Hydrolysis of terminal non-reducing N-acetyl-D-hexosamine residues in N-acetyl-beta-D-hexosaminides.</text>
        <dbReference type="EC" id="3.2.1.52"/>
    </reaction>
</comment>
<keyword evidence="11" id="KW-0503">Monooxygenase</keyword>
<evidence type="ECO:0000256" key="3">
    <source>
        <dbReference type="ARBA" id="ARBA00006285"/>
    </source>
</evidence>
<evidence type="ECO:0000256" key="9">
    <source>
        <dbReference type="ARBA" id="ARBA00023002"/>
    </source>
</evidence>
<keyword evidence="8" id="KW-0378">Hydrolase</keyword>
<dbReference type="OrthoDB" id="428480at2759"/>
<evidence type="ECO:0000256" key="1">
    <source>
        <dbReference type="ARBA" id="ARBA00001231"/>
    </source>
</evidence>
<dbReference type="GO" id="GO:0016705">
    <property type="term" value="F:oxidoreductase activity, acting on paired donors, with incorporation or reduction of molecular oxygen"/>
    <property type="evidence" value="ECO:0007669"/>
    <property type="project" value="InterPro"/>
</dbReference>
<feature type="chain" id="PRO_5040419349" description="beta-N-acetylhexosaminidase" evidence="15">
    <location>
        <begin position="17"/>
        <end position="1130"/>
    </location>
</feature>
<dbReference type="InterPro" id="IPR001128">
    <property type="entry name" value="Cyt_P450"/>
</dbReference>
<comment type="caution">
    <text evidence="18">The sequence shown here is derived from an EMBL/GenBank/DDBJ whole genome shotgun (WGS) entry which is preliminary data.</text>
</comment>
<keyword evidence="9" id="KW-0560">Oxidoreductase</keyword>
<feature type="domain" description="Glycoside hydrolase family 20 catalytic" evidence="16">
    <location>
        <begin position="200"/>
        <end position="538"/>
    </location>
</feature>
<dbReference type="SUPFAM" id="SSF51445">
    <property type="entry name" value="(Trans)glycosidases"/>
    <property type="match status" value="1"/>
</dbReference>
<organism evidence="18 19">
    <name type="scientific">Dendryphion nanum</name>
    <dbReference type="NCBI Taxonomy" id="256645"/>
    <lineage>
        <taxon>Eukaryota</taxon>
        <taxon>Fungi</taxon>
        <taxon>Dikarya</taxon>
        <taxon>Ascomycota</taxon>
        <taxon>Pezizomycotina</taxon>
        <taxon>Dothideomycetes</taxon>
        <taxon>Pleosporomycetidae</taxon>
        <taxon>Pleosporales</taxon>
        <taxon>Torulaceae</taxon>
        <taxon>Dendryphion</taxon>
    </lineage>
</organism>
<feature type="domain" description="Beta-hexosaminidase eukaryotic type N-terminal" evidence="17">
    <location>
        <begin position="17"/>
        <end position="176"/>
    </location>
</feature>
<dbReference type="SUPFAM" id="SSF55545">
    <property type="entry name" value="beta-N-acetylhexosaminidase-like domain"/>
    <property type="match status" value="1"/>
</dbReference>
<evidence type="ECO:0000313" key="19">
    <source>
        <dbReference type="Proteomes" id="UP000700596"/>
    </source>
</evidence>
<dbReference type="Proteomes" id="UP000700596">
    <property type="component" value="Unassembled WGS sequence"/>
</dbReference>
<evidence type="ECO:0000256" key="5">
    <source>
        <dbReference type="ARBA" id="ARBA00012663"/>
    </source>
</evidence>
<dbReference type="InterPro" id="IPR025705">
    <property type="entry name" value="Beta_hexosaminidase_sua/sub"/>
</dbReference>
<dbReference type="GO" id="GO:0004563">
    <property type="term" value="F:beta-N-acetylhexosaminidase activity"/>
    <property type="evidence" value="ECO:0007669"/>
    <property type="project" value="UniProtKB-EC"/>
</dbReference>
<dbReference type="InterPro" id="IPR036396">
    <property type="entry name" value="Cyt_P450_sf"/>
</dbReference>
<dbReference type="PROSITE" id="PS00086">
    <property type="entry name" value="CYTOCHROME_P450"/>
    <property type="match status" value="1"/>
</dbReference>
<dbReference type="GO" id="GO:0005975">
    <property type="term" value="P:carbohydrate metabolic process"/>
    <property type="evidence" value="ECO:0007669"/>
    <property type="project" value="InterPro"/>
</dbReference>
<dbReference type="EC" id="3.2.1.52" evidence="5"/>
<evidence type="ECO:0000256" key="4">
    <source>
        <dbReference type="ARBA" id="ARBA00010617"/>
    </source>
</evidence>
<proteinExistence type="inferred from homology"/>
<dbReference type="GO" id="GO:0020037">
    <property type="term" value="F:heme binding"/>
    <property type="evidence" value="ECO:0007669"/>
    <property type="project" value="InterPro"/>
</dbReference>
<keyword evidence="19" id="KW-1185">Reference proteome</keyword>
<protein>
    <recommendedName>
        <fullName evidence="5">beta-N-acetylhexosaminidase</fullName>
        <ecNumber evidence="5">3.2.1.52</ecNumber>
    </recommendedName>
</protein>
<dbReference type="CDD" id="cd11063">
    <property type="entry name" value="CYP52"/>
    <property type="match status" value="1"/>
</dbReference>
<name>A0A9P9DE88_9PLEO</name>
<dbReference type="CDD" id="cd06562">
    <property type="entry name" value="GH20_HexA_HexB-like"/>
    <property type="match status" value="1"/>
</dbReference>
<reference evidence="18" key="1">
    <citation type="journal article" date="2021" name="Nat. Commun.">
        <title>Genetic determinants of endophytism in the Arabidopsis root mycobiome.</title>
        <authorList>
            <person name="Mesny F."/>
            <person name="Miyauchi S."/>
            <person name="Thiergart T."/>
            <person name="Pickel B."/>
            <person name="Atanasova L."/>
            <person name="Karlsson M."/>
            <person name="Huettel B."/>
            <person name="Barry K.W."/>
            <person name="Haridas S."/>
            <person name="Chen C."/>
            <person name="Bauer D."/>
            <person name="Andreopoulos W."/>
            <person name="Pangilinan J."/>
            <person name="LaButti K."/>
            <person name="Riley R."/>
            <person name="Lipzen A."/>
            <person name="Clum A."/>
            <person name="Drula E."/>
            <person name="Henrissat B."/>
            <person name="Kohler A."/>
            <person name="Grigoriev I.V."/>
            <person name="Martin F.M."/>
            <person name="Hacquard S."/>
        </authorList>
    </citation>
    <scope>NUCLEOTIDE SEQUENCE</scope>
    <source>
        <strain evidence="18">MPI-CAGE-CH-0243</strain>
    </source>
</reference>
<keyword evidence="7 15" id="KW-0732">Signal</keyword>
<evidence type="ECO:0000256" key="7">
    <source>
        <dbReference type="ARBA" id="ARBA00022729"/>
    </source>
</evidence>
<dbReference type="Pfam" id="PF14845">
    <property type="entry name" value="Glycohydro_20b2"/>
    <property type="match status" value="1"/>
</dbReference>
<dbReference type="GO" id="GO:0005506">
    <property type="term" value="F:iron ion binding"/>
    <property type="evidence" value="ECO:0007669"/>
    <property type="project" value="InterPro"/>
</dbReference>
<comment type="similarity">
    <text evidence="4">Belongs to the cytochrome P450 family.</text>
</comment>
<keyword evidence="6" id="KW-0479">Metal-binding</keyword>
<gene>
    <name evidence="18" type="ORF">B0J11DRAFT_560626</name>
</gene>
<evidence type="ECO:0000256" key="14">
    <source>
        <dbReference type="PIRSR" id="PIRSR625705-1"/>
    </source>
</evidence>
<dbReference type="GO" id="GO:0004497">
    <property type="term" value="F:monooxygenase activity"/>
    <property type="evidence" value="ECO:0007669"/>
    <property type="project" value="UniProtKB-KW"/>
</dbReference>
<dbReference type="PANTHER" id="PTHR24287">
    <property type="entry name" value="P450, PUTATIVE (EUROFUNG)-RELATED"/>
    <property type="match status" value="1"/>
</dbReference>
<dbReference type="InterPro" id="IPR017853">
    <property type="entry name" value="GH"/>
</dbReference>
<comment type="cofactor">
    <cofactor evidence="2">
        <name>heme</name>
        <dbReference type="ChEBI" id="CHEBI:30413"/>
    </cofactor>
</comment>
<keyword evidence="12" id="KW-0325">Glycoprotein</keyword>
<dbReference type="Gene3D" id="3.20.20.80">
    <property type="entry name" value="Glycosidases"/>
    <property type="match status" value="1"/>
</dbReference>
<feature type="active site" description="Proton donor" evidence="14">
    <location>
        <position position="361"/>
    </location>
</feature>
<dbReference type="InterPro" id="IPR029019">
    <property type="entry name" value="HEX_eukaryotic_N"/>
</dbReference>
<dbReference type="InterPro" id="IPR017972">
    <property type="entry name" value="Cyt_P450_CS"/>
</dbReference>
<dbReference type="Pfam" id="PF00067">
    <property type="entry name" value="p450"/>
    <property type="match status" value="1"/>
</dbReference>
<evidence type="ECO:0000313" key="18">
    <source>
        <dbReference type="EMBL" id="KAH7118920.1"/>
    </source>
</evidence>
<keyword evidence="10" id="KW-0408">Iron</keyword>
<dbReference type="InterPro" id="IPR015883">
    <property type="entry name" value="Glyco_hydro_20_cat"/>
</dbReference>
<dbReference type="SUPFAM" id="SSF48264">
    <property type="entry name" value="Cytochrome P450"/>
    <property type="match status" value="1"/>
</dbReference>
<evidence type="ECO:0000256" key="15">
    <source>
        <dbReference type="SAM" id="SignalP"/>
    </source>
</evidence>
<evidence type="ECO:0000256" key="13">
    <source>
        <dbReference type="ARBA" id="ARBA00023295"/>
    </source>
</evidence>
<keyword evidence="13" id="KW-0326">Glycosidase</keyword>
<dbReference type="FunFam" id="3.20.20.80:FF:000063">
    <property type="entry name" value="Beta-hexosaminidase"/>
    <property type="match status" value="1"/>
</dbReference>
<evidence type="ECO:0000256" key="2">
    <source>
        <dbReference type="ARBA" id="ARBA00001971"/>
    </source>
</evidence>
<dbReference type="PRINTS" id="PR00738">
    <property type="entry name" value="GLHYDRLASE20"/>
</dbReference>
<comment type="similarity">
    <text evidence="3">Belongs to the glycosyl hydrolase 20 family.</text>
</comment>
<dbReference type="AlphaFoldDB" id="A0A9P9DE88"/>
<evidence type="ECO:0000259" key="16">
    <source>
        <dbReference type="Pfam" id="PF00728"/>
    </source>
</evidence>
<evidence type="ECO:0000256" key="6">
    <source>
        <dbReference type="ARBA" id="ARBA00022723"/>
    </source>
</evidence>
<evidence type="ECO:0000256" key="11">
    <source>
        <dbReference type="ARBA" id="ARBA00023033"/>
    </source>
</evidence>
<dbReference type="InterPro" id="IPR029018">
    <property type="entry name" value="Hex-like_dom2"/>
</dbReference>
<sequence length="1130" mass="128235">MQLIALLSLFSVQASAIWPIPLYLKTGNTVIWISEDVQFNWPGVGAGKAGSSFLEQWNPFSSYYQRRDTEGGSNGVTGDDIILFAIDQTRNTIFKESFVPWKFHPREWQEPGQSRSSQIRSVDIKLLAQDPEDVAKSLAGTVDESYSLVVTEDGGVEIAANSSIGIRHGLNTFTQLFYQHTQGGSYTPLAPIEIYDAPKFLHRGINMDVARQWFSAADIERQIDAAAYNKMNRFHLHVTDSQSWPLHIPSLPELAPKGAYRPDLVYSVEDFRSIQRRAALQGVQLVTEIDMPGHTSSIHHSYPDLIAAFNIQPWTSWAAEPPSGTLKLNSTAVYDFLETLFNDLLPRVYPYTSYFHTGGDEVNRLAYTIDETVESSSDTVLRPLMQRFVDRNHDQVRKLGLTPIVWEEMLSDWNLTLGADVIVQSWRSDDAVLKIVESGHKALVGNYKRWYLDCGKGTWIDYPSSSANSHYPFYDYCAPFHNWRMVYDYDPLANIPDDKHDLVIGGEAHMWAEQTDPINIDASIWPRGSAVAEVLWSGSKDENGNNRSQTDVSPRLSEMRERLVARGVRAEPIQSALCVRTSHRRNQVRQSLLLLEEVSAYLQLRSRERVVCTFTKMLEVLGPYMGPLYIVPGFILAYVVYKIGVNLYLDARIRRLGARAPIRRGWVPFGVDLLYDAVTYNMRNETYNMWLGMFQKWGKGNYTVEAGIGIRVILTAEPENVKAILASQFKDYGKGENFRRDWHPFLGNGIFTTDGQLWHNSRQLIRPQFIKDRLSDLDIFEQHVQVLIQELKTNPNVDMMDLFFRYTLDAATHFLLGRSVDSMINPQTEFADAFYNAQRVQSLIARVGPAKVFVPRKRMGFFKSLDSINKFVNVYIEEALALPPDELEKKTNHDQGYTFLHAIASHTRDRAILRDQLVSVLLAGRDTTACTLTWTIYHLSKSPQTVAKLRDEIITTVGLENTPTYQHLKDMKYLQHILNEILRLYPVVPFNVRLALTDTTLPTGGGPDGKQPIGILKDTPIGYSTLVMQRRPDLYPPPSAGFPPVTEFVPERWDNWTPKAWTYIPFNGGPRICIGQQFALTEMAYTIVRLFQSFEGVENRMGSEIPGLHADIVLQPASAIKVAFKYNGKA</sequence>
<dbReference type="InterPro" id="IPR047146">
    <property type="entry name" value="Cyt_P450_E_CYP52_fungi"/>
</dbReference>
<dbReference type="Gene3D" id="1.10.630.10">
    <property type="entry name" value="Cytochrome P450"/>
    <property type="match status" value="1"/>
</dbReference>
<dbReference type="EMBL" id="JAGMWT010000012">
    <property type="protein sequence ID" value="KAH7118920.1"/>
    <property type="molecule type" value="Genomic_DNA"/>
</dbReference>
<accession>A0A9P9DE88</accession>
<feature type="signal peptide" evidence="15">
    <location>
        <begin position="1"/>
        <end position="16"/>
    </location>
</feature>